<feature type="region of interest" description="Disordered" evidence="1">
    <location>
        <begin position="1"/>
        <end position="47"/>
    </location>
</feature>
<dbReference type="AlphaFoldDB" id="A0AAD7ZQK0"/>
<evidence type="ECO:0000256" key="1">
    <source>
        <dbReference type="SAM" id="MobiDB-lite"/>
    </source>
</evidence>
<keyword evidence="3" id="KW-1185">Reference proteome</keyword>
<protein>
    <submittedName>
        <fullName evidence="2">Uncharacterized protein</fullName>
    </submittedName>
</protein>
<organism evidence="2 3">
    <name type="scientific">Diploptera punctata</name>
    <name type="common">Pacific beetle cockroach</name>
    <dbReference type="NCBI Taxonomy" id="6984"/>
    <lineage>
        <taxon>Eukaryota</taxon>
        <taxon>Metazoa</taxon>
        <taxon>Ecdysozoa</taxon>
        <taxon>Arthropoda</taxon>
        <taxon>Hexapoda</taxon>
        <taxon>Insecta</taxon>
        <taxon>Pterygota</taxon>
        <taxon>Neoptera</taxon>
        <taxon>Polyneoptera</taxon>
        <taxon>Dictyoptera</taxon>
        <taxon>Blattodea</taxon>
        <taxon>Blaberoidea</taxon>
        <taxon>Blaberidae</taxon>
        <taxon>Diplopterinae</taxon>
        <taxon>Diploptera</taxon>
    </lineage>
</organism>
<comment type="caution">
    <text evidence="2">The sequence shown here is derived from an EMBL/GenBank/DDBJ whole genome shotgun (WGS) entry which is preliminary data.</text>
</comment>
<evidence type="ECO:0000313" key="3">
    <source>
        <dbReference type="Proteomes" id="UP001233999"/>
    </source>
</evidence>
<feature type="compositionally biased region" description="Low complexity" evidence="1">
    <location>
        <begin position="37"/>
        <end position="47"/>
    </location>
</feature>
<reference evidence="2" key="2">
    <citation type="submission" date="2023-05" db="EMBL/GenBank/DDBJ databases">
        <authorList>
            <person name="Fouks B."/>
        </authorList>
    </citation>
    <scope>NUCLEOTIDE SEQUENCE</scope>
    <source>
        <strain evidence="2">Stay&amp;Tobe</strain>
        <tissue evidence="2">Testes</tissue>
    </source>
</reference>
<reference evidence="2" key="1">
    <citation type="journal article" date="2023" name="IScience">
        <title>Live-bearing cockroach genome reveals convergent evolutionary mechanisms linked to viviparity in insects and beyond.</title>
        <authorList>
            <person name="Fouks B."/>
            <person name="Harrison M.C."/>
            <person name="Mikhailova A.A."/>
            <person name="Marchal E."/>
            <person name="English S."/>
            <person name="Carruthers M."/>
            <person name="Jennings E.C."/>
            <person name="Chiamaka E.L."/>
            <person name="Frigard R.A."/>
            <person name="Pippel M."/>
            <person name="Attardo G.M."/>
            <person name="Benoit J.B."/>
            <person name="Bornberg-Bauer E."/>
            <person name="Tobe S.S."/>
        </authorList>
    </citation>
    <scope>NUCLEOTIDE SEQUENCE</scope>
    <source>
        <strain evidence="2">Stay&amp;Tobe</strain>
    </source>
</reference>
<feature type="region of interest" description="Disordered" evidence="1">
    <location>
        <begin position="223"/>
        <end position="244"/>
    </location>
</feature>
<sequence>MSTTGGSTTAPPTQAETVVNSGYGSGDETTSLLAREPPVTITPTITPASSKPVLMRQECTTLLLSSPGHLTGSQESGAGVYLIEESSGAARSVPDIELHCRLQGDSSAGVTSPAGSHHGITATSASAGSCRLRTSSAGYHLLPHAHSRCRCGERRDSHSTIMLQPLARSVSRESVRSVGLHHHHQCPCNAAPCTGGSCPAPPPPVLLTTSPYSSRIIRQSSQPEASATGSCLHHMHGSTSTQPSVSLRQLREPGDGIAGIAADSLRINGAIRQFKQLSVNMRALKRQLGLQFLNGIS</sequence>
<feature type="region of interest" description="Disordered" evidence="1">
    <location>
        <begin position="107"/>
        <end position="127"/>
    </location>
</feature>
<dbReference type="EMBL" id="JASPKZ010007366">
    <property type="protein sequence ID" value="KAJ9584737.1"/>
    <property type="molecule type" value="Genomic_DNA"/>
</dbReference>
<feature type="non-terminal residue" evidence="2">
    <location>
        <position position="297"/>
    </location>
</feature>
<proteinExistence type="predicted"/>
<accession>A0AAD7ZQK0</accession>
<dbReference type="Proteomes" id="UP001233999">
    <property type="component" value="Unassembled WGS sequence"/>
</dbReference>
<gene>
    <name evidence="2" type="ORF">L9F63_020918</name>
</gene>
<name>A0AAD7ZQK0_DIPPU</name>
<feature type="compositionally biased region" description="Low complexity" evidence="1">
    <location>
        <begin position="1"/>
        <end position="15"/>
    </location>
</feature>
<feature type="compositionally biased region" description="Polar residues" evidence="1">
    <location>
        <begin position="16"/>
        <end position="32"/>
    </location>
</feature>
<evidence type="ECO:0000313" key="2">
    <source>
        <dbReference type="EMBL" id="KAJ9584737.1"/>
    </source>
</evidence>